<dbReference type="EMBL" id="JAFNEN010000333">
    <property type="protein sequence ID" value="KAG8185526.1"/>
    <property type="molecule type" value="Genomic_DNA"/>
</dbReference>
<feature type="region of interest" description="Disordered" evidence="4">
    <location>
        <begin position="1"/>
        <end position="31"/>
    </location>
</feature>
<comment type="caution">
    <text evidence="6">The sequence shown here is derived from an EMBL/GenBank/DDBJ whole genome shotgun (WGS) entry which is preliminary data.</text>
</comment>
<dbReference type="PANTHER" id="PTHR12214">
    <property type="entry name" value="GC-RICH SEQUENCE DNA-BINDING FACTOR"/>
    <property type="match status" value="1"/>
</dbReference>
<evidence type="ECO:0000256" key="4">
    <source>
        <dbReference type="SAM" id="MobiDB-lite"/>
    </source>
</evidence>
<feature type="domain" description="GCF C-terminal" evidence="5">
    <location>
        <begin position="539"/>
        <end position="752"/>
    </location>
</feature>
<dbReference type="AlphaFoldDB" id="A0AAV6UMP0"/>
<proteinExistence type="inferred from homology"/>
<dbReference type="GO" id="GO:0000398">
    <property type="term" value="P:mRNA splicing, via spliceosome"/>
    <property type="evidence" value="ECO:0007669"/>
    <property type="project" value="InterPro"/>
</dbReference>
<dbReference type="Pfam" id="PF07842">
    <property type="entry name" value="GCFC"/>
    <property type="match status" value="1"/>
</dbReference>
<dbReference type="InterPro" id="IPR012890">
    <property type="entry name" value="GCFC2-like"/>
</dbReference>
<feature type="region of interest" description="Disordered" evidence="4">
    <location>
        <begin position="473"/>
        <end position="508"/>
    </location>
</feature>
<feature type="compositionally biased region" description="Basic and acidic residues" evidence="4">
    <location>
        <begin position="209"/>
        <end position="218"/>
    </location>
</feature>
<evidence type="ECO:0000256" key="1">
    <source>
        <dbReference type="ARBA" id="ARBA00004123"/>
    </source>
</evidence>
<evidence type="ECO:0000313" key="6">
    <source>
        <dbReference type="EMBL" id="KAG8185526.1"/>
    </source>
</evidence>
<reference evidence="6 7" key="1">
    <citation type="journal article" date="2022" name="Nat. Ecol. Evol.">
        <title>A masculinizing supergene underlies an exaggerated male reproductive morph in a spider.</title>
        <authorList>
            <person name="Hendrickx F."/>
            <person name="De Corte Z."/>
            <person name="Sonet G."/>
            <person name="Van Belleghem S.M."/>
            <person name="Kostlbacher S."/>
            <person name="Vangestel C."/>
        </authorList>
    </citation>
    <scope>NUCLEOTIDE SEQUENCE [LARGE SCALE GENOMIC DNA]</scope>
    <source>
        <strain evidence="6">W744_W776</strain>
    </source>
</reference>
<feature type="region of interest" description="Disordered" evidence="4">
    <location>
        <begin position="198"/>
        <end position="232"/>
    </location>
</feature>
<feature type="region of interest" description="Disordered" evidence="4">
    <location>
        <begin position="52"/>
        <end position="84"/>
    </location>
</feature>
<feature type="compositionally biased region" description="Acidic residues" evidence="4">
    <location>
        <begin position="219"/>
        <end position="228"/>
    </location>
</feature>
<dbReference type="GO" id="GO:0003677">
    <property type="term" value="F:DNA binding"/>
    <property type="evidence" value="ECO:0007669"/>
    <property type="project" value="InterPro"/>
</dbReference>
<protein>
    <recommendedName>
        <fullName evidence="5">GCF C-terminal domain-containing protein</fullName>
    </recommendedName>
</protein>
<evidence type="ECO:0000256" key="2">
    <source>
        <dbReference type="ARBA" id="ARBA00010801"/>
    </source>
</evidence>
<gene>
    <name evidence="6" type="ORF">JTE90_012863</name>
</gene>
<comment type="similarity">
    <text evidence="2">Belongs to the GCF family.</text>
</comment>
<organism evidence="6 7">
    <name type="scientific">Oedothorax gibbosus</name>
    <dbReference type="NCBI Taxonomy" id="931172"/>
    <lineage>
        <taxon>Eukaryota</taxon>
        <taxon>Metazoa</taxon>
        <taxon>Ecdysozoa</taxon>
        <taxon>Arthropoda</taxon>
        <taxon>Chelicerata</taxon>
        <taxon>Arachnida</taxon>
        <taxon>Araneae</taxon>
        <taxon>Araneomorphae</taxon>
        <taxon>Entelegynae</taxon>
        <taxon>Araneoidea</taxon>
        <taxon>Linyphiidae</taxon>
        <taxon>Erigoninae</taxon>
        <taxon>Oedothorax</taxon>
    </lineage>
</organism>
<evidence type="ECO:0000256" key="3">
    <source>
        <dbReference type="ARBA" id="ARBA00023242"/>
    </source>
</evidence>
<feature type="compositionally biased region" description="Basic and acidic residues" evidence="4">
    <location>
        <begin position="102"/>
        <end position="114"/>
    </location>
</feature>
<feature type="region of interest" description="Disordered" evidence="4">
    <location>
        <begin position="140"/>
        <end position="167"/>
    </location>
</feature>
<accession>A0AAV6UMP0</accession>
<feature type="compositionally biased region" description="Acidic residues" evidence="4">
    <location>
        <begin position="150"/>
        <end position="160"/>
    </location>
</feature>
<dbReference type="GO" id="GO:0005634">
    <property type="term" value="C:nucleus"/>
    <property type="evidence" value="ECO:0007669"/>
    <property type="project" value="UniProtKB-SubCell"/>
</dbReference>
<name>A0AAV6UMP0_9ARAC</name>
<dbReference type="Proteomes" id="UP000827092">
    <property type="component" value="Unassembled WGS sequence"/>
</dbReference>
<comment type="subcellular location">
    <subcellularLocation>
        <location evidence="1">Nucleus</location>
    </subcellularLocation>
</comment>
<evidence type="ECO:0000259" key="5">
    <source>
        <dbReference type="Pfam" id="PF07842"/>
    </source>
</evidence>
<feature type="region of interest" description="Disordered" evidence="4">
    <location>
        <begin position="99"/>
        <end position="123"/>
    </location>
</feature>
<evidence type="ECO:0000313" key="7">
    <source>
        <dbReference type="Proteomes" id="UP000827092"/>
    </source>
</evidence>
<keyword evidence="7" id="KW-1185">Reference proteome</keyword>
<dbReference type="InterPro" id="IPR022783">
    <property type="entry name" value="GCFC_dom"/>
</dbReference>
<sequence length="856" mass="98318">MSLFKKPNRKFRQREIRNDSEDEGVNNDVPDIKIKTANTDLKPAISALIESARASDTSLSPTKEEKADSSLPKSKLLSFHDDEEETEVFKLKKSNYSRRLAKQREKERKKKDDTVQFSSNRVQYSPPDIKIVDTIKRNDKESWNVLSGNDAEDMEVESDDEREKNNPFKNVLQSGVIPDAATIYAMKKHRQMAREMGDFIPVEEQEKEDENKSRLARDDDNDDDDDDEPSRINFTINTGAVERQKIRETFLSLQDVESTQLENEDAAELERWEREQIKKGVGVTQVGTLDSAQASESQFYSYPQVAASYPVKSQPIPRELLEHKEISLTTDDIKARIEERLNSLKSVHRAHLKEHEECEKALIEAADLVKKLEIEAPVRERNFALYQRMSSYVRDLVECMDIKAAHVDLLDGRMIDLFKSKAQSLAARRQLDIRDQSEEFSTLSSEIMKGMNAEFLSEKPAITDEFKLRRAAEREGRRMRRRKQRERQSISNSIKHLDGMSSDDEEPDSDIIKFKESKANILNEVETIFEEVVEDFGTLDGVMLNFENWKSAQLSSYCEAYVPLCLPKIFGVFVKLALLGWNPLLEERDFEKTNWFRQLLQYGCGNLQENENLDDPDTNLLPGVMERIIVPKITSFIQNVWSPLSQSETFRLVNLLKSLHGNYPTINGKSKQLQNCLKALSVRIQKALDEDVFIPMYPKELLENRSLGASDFFQRQFWSAVKLLQNILAFDGMIAELPLQQMSLGSLLNRYLLMGLHTSIMMRDTLEKCKVIVSVLPKSWFKNLKGGSTIPLLKQFSSYLVKYADTYYSSSVKKALATEEIKDVIKDIVQLLVTIESMNDAVSLAKKYSSFESNIF</sequence>
<keyword evidence="3" id="KW-0539">Nucleus</keyword>
<dbReference type="PANTHER" id="PTHR12214:SF0">
    <property type="entry name" value="LD29489P"/>
    <property type="match status" value="1"/>
</dbReference>
<feature type="compositionally biased region" description="Basic residues" evidence="4">
    <location>
        <begin position="1"/>
        <end position="12"/>
    </location>
</feature>